<dbReference type="PANTHER" id="PTHR31718">
    <property type="entry name" value="PLAT DOMAIN-CONTAINING PROTEIN"/>
    <property type="match status" value="1"/>
</dbReference>
<dbReference type="STRING" id="57577.A0A2K3NAF1"/>
<name>A0A2K3NAF1_TRIPR</name>
<reference evidence="2 3" key="1">
    <citation type="journal article" date="2014" name="Am. J. Bot.">
        <title>Genome assembly and annotation for red clover (Trifolium pratense; Fabaceae).</title>
        <authorList>
            <person name="Istvanek J."/>
            <person name="Jaros M."/>
            <person name="Krenek A."/>
            <person name="Repkova J."/>
        </authorList>
    </citation>
    <scope>NUCLEOTIDE SEQUENCE [LARGE SCALE GENOMIC DNA]</scope>
    <source>
        <strain evidence="3">cv. Tatra</strain>
        <tissue evidence="2">Young leaves</tissue>
    </source>
</reference>
<dbReference type="AlphaFoldDB" id="A0A2K3NAF1"/>
<gene>
    <name evidence="2" type="ORF">L195_g023252</name>
</gene>
<protein>
    <submittedName>
        <fullName evidence="2">Embryo-specific 3</fullName>
    </submittedName>
</protein>
<dbReference type="PANTHER" id="PTHR31718:SF31">
    <property type="entry name" value="OS01G0172800 PROTEIN"/>
    <property type="match status" value="1"/>
</dbReference>
<dbReference type="InterPro" id="IPR010417">
    <property type="entry name" value="Embryo-specific_ATS3"/>
</dbReference>
<evidence type="ECO:0000313" key="3">
    <source>
        <dbReference type="Proteomes" id="UP000236291"/>
    </source>
</evidence>
<dbReference type="SUPFAM" id="SSF49723">
    <property type="entry name" value="Lipase/lipooxygenase domain (PLAT/LH2 domain)"/>
    <property type="match status" value="1"/>
</dbReference>
<accession>A0A2K3NAF1</accession>
<feature type="signal peptide" evidence="1">
    <location>
        <begin position="1"/>
        <end position="19"/>
    </location>
</feature>
<evidence type="ECO:0000313" key="2">
    <source>
        <dbReference type="EMBL" id="PNX99979.1"/>
    </source>
</evidence>
<dbReference type="InterPro" id="IPR036392">
    <property type="entry name" value="PLAT/LH2_dom_sf"/>
</dbReference>
<keyword evidence="1" id="KW-0732">Signal</keyword>
<comment type="caution">
    <text evidence="2">The sequence shown here is derived from an EMBL/GenBank/DDBJ whole genome shotgun (WGS) entry which is preliminary data.</text>
</comment>
<feature type="chain" id="PRO_5014401129" evidence="1">
    <location>
        <begin position="20"/>
        <end position="181"/>
    </location>
</feature>
<dbReference type="EMBL" id="ASHM01018378">
    <property type="protein sequence ID" value="PNX99979.1"/>
    <property type="molecule type" value="Genomic_DNA"/>
</dbReference>
<dbReference type="Proteomes" id="UP000236291">
    <property type="component" value="Unassembled WGS sequence"/>
</dbReference>
<sequence>MEALTLTLTFSIITAFSQATPTLVTHPQPQMNLSSMLNHTQQHINETKLIDGRGGFHHDRGRFTNRCDYLITIKTSCDSPTNTKDEISVLFGDAYGAEVYVAKLVGPYGCEPFKKCSTFSFEVMGQCISNICQLYLYRKGTNGWVPETVVVYDYNYPPVIFNYNYYLSDGPGTGYNYCPKP</sequence>
<reference evidence="2 3" key="2">
    <citation type="journal article" date="2017" name="Front. Plant Sci.">
        <title>Gene Classification and Mining of Molecular Markers Useful in Red Clover (Trifolium pratense) Breeding.</title>
        <authorList>
            <person name="Istvanek J."/>
            <person name="Dluhosova J."/>
            <person name="Dluhos P."/>
            <person name="Patkova L."/>
            <person name="Nedelnik J."/>
            <person name="Repkova J."/>
        </authorList>
    </citation>
    <scope>NUCLEOTIDE SEQUENCE [LARGE SCALE GENOMIC DNA]</scope>
    <source>
        <strain evidence="3">cv. Tatra</strain>
        <tissue evidence="2">Young leaves</tissue>
    </source>
</reference>
<organism evidence="2 3">
    <name type="scientific">Trifolium pratense</name>
    <name type="common">Red clover</name>
    <dbReference type="NCBI Taxonomy" id="57577"/>
    <lineage>
        <taxon>Eukaryota</taxon>
        <taxon>Viridiplantae</taxon>
        <taxon>Streptophyta</taxon>
        <taxon>Embryophyta</taxon>
        <taxon>Tracheophyta</taxon>
        <taxon>Spermatophyta</taxon>
        <taxon>Magnoliopsida</taxon>
        <taxon>eudicotyledons</taxon>
        <taxon>Gunneridae</taxon>
        <taxon>Pentapetalae</taxon>
        <taxon>rosids</taxon>
        <taxon>fabids</taxon>
        <taxon>Fabales</taxon>
        <taxon>Fabaceae</taxon>
        <taxon>Papilionoideae</taxon>
        <taxon>50 kb inversion clade</taxon>
        <taxon>NPAAA clade</taxon>
        <taxon>Hologalegina</taxon>
        <taxon>IRL clade</taxon>
        <taxon>Trifolieae</taxon>
        <taxon>Trifolium</taxon>
    </lineage>
</organism>
<dbReference type="Pfam" id="PF06232">
    <property type="entry name" value="ATS3"/>
    <property type="match status" value="1"/>
</dbReference>
<evidence type="ECO:0000256" key="1">
    <source>
        <dbReference type="SAM" id="SignalP"/>
    </source>
</evidence>
<proteinExistence type="predicted"/>